<feature type="compositionally biased region" description="Polar residues" evidence="1">
    <location>
        <begin position="230"/>
        <end position="239"/>
    </location>
</feature>
<feature type="compositionally biased region" description="Basic and acidic residues" evidence="1">
    <location>
        <begin position="155"/>
        <end position="175"/>
    </location>
</feature>
<dbReference type="Proteomes" id="UP000823399">
    <property type="component" value="Unassembled WGS sequence"/>
</dbReference>
<feature type="region of interest" description="Disordered" evidence="1">
    <location>
        <begin position="118"/>
        <end position="356"/>
    </location>
</feature>
<dbReference type="EMBL" id="JABBWM010000097">
    <property type="protein sequence ID" value="KAG2091323.1"/>
    <property type="molecule type" value="Genomic_DNA"/>
</dbReference>
<keyword evidence="3" id="KW-1185">Reference proteome</keyword>
<feature type="region of interest" description="Disordered" evidence="1">
    <location>
        <begin position="620"/>
        <end position="707"/>
    </location>
</feature>
<feature type="compositionally biased region" description="Acidic residues" evidence="1">
    <location>
        <begin position="310"/>
        <end position="326"/>
    </location>
</feature>
<feature type="region of interest" description="Disordered" evidence="1">
    <location>
        <begin position="396"/>
        <end position="457"/>
    </location>
</feature>
<feature type="compositionally biased region" description="Polar residues" evidence="1">
    <location>
        <begin position="496"/>
        <end position="513"/>
    </location>
</feature>
<reference evidence="2" key="1">
    <citation type="journal article" date="2020" name="New Phytol.">
        <title>Comparative genomics reveals dynamic genome evolution in host specialist ectomycorrhizal fungi.</title>
        <authorList>
            <person name="Lofgren L.A."/>
            <person name="Nguyen N.H."/>
            <person name="Vilgalys R."/>
            <person name="Ruytinx J."/>
            <person name="Liao H.L."/>
            <person name="Branco S."/>
            <person name="Kuo A."/>
            <person name="LaButti K."/>
            <person name="Lipzen A."/>
            <person name="Andreopoulos W."/>
            <person name="Pangilinan J."/>
            <person name="Riley R."/>
            <person name="Hundley H."/>
            <person name="Na H."/>
            <person name="Barry K."/>
            <person name="Grigoriev I.V."/>
            <person name="Stajich J.E."/>
            <person name="Kennedy P.G."/>
        </authorList>
    </citation>
    <scope>NUCLEOTIDE SEQUENCE</scope>
    <source>
        <strain evidence="2">FC423</strain>
    </source>
</reference>
<feature type="compositionally biased region" description="Polar residues" evidence="1">
    <location>
        <begin position="177"/>
        <end position="186"/>
    </location>
</feature>
<dbReference type="AlphaFoldDB" id="A0A9P7JN05"/>
<feature type="region of interest" description="Disordered" evidence="1">
    <location>
        <begin position="486"/>
        <end position="518"/>
    </location>
</feature>
<accession>A0A9P7JN05</accession>
<evidence type="ECO:0000256" key="1">
    <source>
        <dbReference type="SAM" id="MobiDB-lite"/>
    </source>
</evidence>
<dbReference type="OrthoDB" id="3243310at2759"/>
<sequence>MHPNMHQALPPQHSLSQPNMHQPPPLPQHSLSQPNIHAHLMNPQMGYPRPINRVPPPQFLTHFHAMEENWHMTEELMAEIERADYAQALSQQPPVPGMSGVAYAGGAASGAVYVREVPSPLKDPVGDRVRVNERTSPKDADGQGSGGMQRSRSIRVVEREKEVQPSDSARARERPLPSSQTGSPSYSPLGHRVPSPERTSPPYHTPTGSSGGESVTAVDVDYVSYKRDSYQSNGSSSLRIPSPPPTVRKAIVADNARVTPPAVSKFASNTPPLQAMKTRTPDKSLPVQEEPEDDIATSKNGDDYVHGNDYNEDDDNDTLIENDNDFPVDGNRDHDGELESYTPRSPTASLPDPYSARQYPAQTANQRLSSLAKHHRNGSTDRLGLRSFDAAVFEKPPIRSTEERRESPALPVRLTTEQIDSVPEHNLRHQQSRTLSDTRAAEQQQQPQPQQSNGRLHPLQNQVYSDDQNHDDAAAAYISHYFQSPRPVAPIPPTPHSQTAAPSPLISSMQSMQASPAPPVGSPYPYPFSHVRRNNVYSTYPIHTAPSSNYDPNHPSVIEEQLALQMQMYALNNHAALSDSTFSPSSTPFPGAGYNPWTFLQASRAFGGGVRPRFDSTATMSIQSSPSHQPVSLPFPTGKIKRRQASADLRVQSTIRKRKIKPPPRVDSTQPRDTSPEPYSSGEETAGEERFEVAEEGNWVNGLVPDDGTEWVDEDEDDKDELLDLEYHPNYVNNIEKRRRRWDTRWEALQQAFEALDCETDTTMVLLAAPSHSTKLHALTSRSIRREIGTQSPSMLNIRNSFRGIAARRRASRAKGTTLVERLLNSTSSGDGSDCSSESREGDLKRALETALGSLGALRSIYDHRVARWEDEMGRINDERDRVEMLLRQTLGVGLQNGNGLPDA</sequence>
<feature type="region of interest" description="Disordered" evidence="1">
    <location>
        <begin position="1"/>
        <end position="33"/>
    </location>
</feature>
<comment type="caution">
    <text evidence="2">The sequence shown here is derived from an EMBL/GenBank/DDBJ whole genome shotgun (WGS) entry which is preliminary data.</text>
</comment>
<dbReference type="GeneID" id="64701258"/>
<gene>
    <name evidence="2" type="ORF">F5147DRAFT_723740</name>
</gene>
<proteinExistence type="predicted"/>
<name>A0A9P7JN05_9AGAM</name>
<organism evidence="2 3">
    <name type="scientific">Suillus discolor</name>
    <dbReference type="NCBI Taxonomy" id="1912936"/>
    <lineage>
        <taxon>Eukaryota</taxon>
        <taxon>Fungi</taxon>
        <taxon>Dikarya</taxon>
        <taxon>Basidiomycota</taxon>
        <taxon>Agaricomycotina</taxon>
        <taxon>Agaricomycetes</taxon>
        <taxon>Agaricomycetidae</taxon>
        <taxon>Boletales</taxon>
        <taxon>Suillineae</taxon>
        <taxon>Suillaceae</taxon>
        <taxon>Suillus</taxon>
    </lineage>
</organism>
<evidence type="ECO:0000313" key="2">
    <source>
        <dbReference type="EMBL" id="KAG2091323.1"/>
    </source>
</evidence>
<evidence type="ECO:0000313" key="3">
    <source>
        <dbReference type="Proteomes" id="UP000823399"/>
    </source>
</evidence>
<feature type="compositionally biased region" description="Basic and acidic residues" evidence="1">
    <location>
        <begin position="124"/>
        <end position="141"/>
    </location>
</feature>
<feature type="compositionally biased region" description="Polar residues" evidence="1">
    <location>
        <begin position="620"/>
        <end position="630"/>
    </location>
</feature>
<protein>
    <submittedName>
        <fullName evidence="2">Uncharacterized protein</fullName>
    </submittedName>
</protein>
<feature type="compositionally biased region" description="Basic and acidic residues" evidence="1">
    <location>
        <begin position="396"/>
        <end position="407"/>
    </location>
</feature>
<dbReference type="RefSeq" id="XP_041286495.1">
    <property type="nucleotide sequence ID" value="XM_041438999.1"/>
</dbReference>